<feature type="compositionally biased region" description="Polar residues" evidence="1">
    <location>
        <begin position="184"/>
        <end position="199"/>
    </location>
</feature>
<evidence type="ECO:0000256" key="1">
    <source>
        <dbReference type="SAM" id="MobiDB-lite"/>
    </source>
</evidence>
<feature type="non-terminal residue" evidence="2">
    <location>
        <position position="1"/>
    </location>
</feature>
<feature type="compositionally biased region" description="Basic and acidic residues" evidence="1">
    <location>
        <begin position="306"/>
        <end position="316"/>
    </location>
</feature>
<feature type="compositionally biased region" description="Basic and acidic residues" evidence="1">
    <location>
        <begin position="398"/>
        <end position="415"/>
    </location>
</feature>
<gene>
    <name evidence="2" type="ORF">OH76DRAFT_1487982</name>
</gene>
<reference evidence="2 3" key="1">
    <citation type="journal article" date="2018" name="Biotechnol. Biofuels">
        <title>Integrative visual omics of the white-rot fungus Polyporus brumalis exposes the biotechnological potential of its oxidative enzymes for delignifying raw plant biomass.</title>
        <authorList>
            <person name="Miyauchi S."/>
            <person name="Rancon A."/>
            <person name="Drula E."/>
            <person name="Hage H."/>
            <person name="Chaduli D."/>
            <person name="Favel A."/>
            <person name="Grisel S."/>
            <person name="Henrissat B."/>
            <person name="Herpoel-Gimbert I."/>
            <person name="Ruiz-Duenas F.J."/>
            <person name="Chevret D."/>
            <person name="Hainaut M."/>
            <person name="Lin J."/>
            <person name="Wang M."/>
            <person name="Pangilinan J."/>
            <person name="Lipzen A."/>
            <person name="Lesage-Meessen L."/>
            <person name="Navarro D."/>
            <person name="Riley R."/>
            <person name="Grigoriev I.V."/>
            <person name="Zhou S."/>
            <person name="Raouche S."/>
            <person name="Rosso M.N."/>
        </authorList>
    </citation>
    <scope>NUCLEOTIDE SEQUENCE [LARGE SCALE GENOMIC DNA]</scope>
    <source>
        <strain evidence="2 3">BRFM 1820</strain>
    </source>
</reference>
<evidence type="ECO:0000313" key="2">
    <source>
        <dbReference type="EMBL" id="RDX43290.1"/>
    </source>
</evidence>
<evidence type="ECO:0000313" key="3">
    <source>
        <dbReference type="Proteomes" id="UP000256964"/>
    </source>
</evidence>
<feature type="compositionally biased region" description="Basic and acidic residues" evidence="1">
    <location>
        <begin position="346"/>
        <end position="356"/>
    </location>
</feature>
<feature type="region of interest" description="Disordered" evidence="1">
    <location>
        <begin position="156"/>
        <end position="220"/>
    </location>
</feature>
<name>A0A371CSL8_9APHY</name>
<feature type="compositionally biased region" description="Low complexity" evidence="1">
    <location>
        <begin position="211"/>
        <end position="220"/>
    </location>
</feature>
<proteinExistence type="predicted"/>
<feature type="region of interest" description="Disordered" evidence="1">
    <location>
        <begin position="250"/>
        <end position="427"/>
    </location>
</feature>
<organism evidence="2 3">
    <name type="scientific">Lentinus brumalis</name>
    <dbReference type="NCBI Taxonomy" id="2498619"/>
    <lineage>
        <taxon>Eukaryota</taxon>
        <taxon>Fungi</taxon>
        <taxon>Dikarya</taxon>
        <taxon>Basidiomycota</taxon>
        <taxon>Agaricomycotina</taxon>
        <taxon>Agaricomycetes</taxon>
        <taxon>Polyporales</taxon>
        <taxon>Polyporaceae</taxon>
        <taxon>Lentinus</taxon>
    </lineage>
</organism>
<accession>A0A371CSL8</accession>
<dbReference type="Proteomes" id="UP000256964">
    <property type="component" value="Unassembled WGS sequence"/>
</dbReference>
<feature type="compositionally biased region" description="Low complexity" evidence="1">
    <location>
        <begin position="371"/>
        <end position="382"/>
    </location>
</feature>
<sequence length="427" mass="44630">MSPAGRPPQLNFLHYLRGSRPGLLDPTQPDRVLRHPRSVLTFSTYDPQTATGSVQRGHPSGTRPHTPDLTRIVVESVPGTEIGSSTWRFVPAARLAPGVVAEGTWPKFVDLCGVLVLFSQEQWEIYKLDPLYDCYVSAFPDCPVITRVIFNHGSASAARKRQAPSESDGDPSSKTDPPPKKYQKTTVQASSSARNTSKGLSAKAKGKQKAVPVDDTPSVPVDWFTDQGEFLASPATNSAISTLTEFSRASTSSAVSTSFSDRTSSADADSSLTHAASGVPSASAAGRNPHVPPAPCANPAPCVHSGECRADADPDTPRPSSANVAPDVPMAPHVPAAPFDGASPDVRGEPFSKEALARASPDIPATPSTNDVPSADPAPDAPFTGPAPNPQGAPFAGEDSKMADDSTSTTRKDPASPDIPATPSTND</sequence>
<protein>
    <submittedName>
        <fullName evidence="2">Uncharacterized protein</fullName>
    </submittedName>
</protein>
<dbReference type="STRING" id="139420.A0A371CSL8"/>
<feature type="compositionally biased region" description="Low complexity" evidence="1">
    <location>
        <begin position="250"/>
        <end position="289"/>
    </location>
</feature>
<dbReference type="OrthoDB" id="3265210at2759"/>
<dbReference type="AlphaFoldDB" id="A0A371CSL8"/>
<dbReference type="EMBL" id="KZ857467">
    <property type="protein sequence ID" value="RDX43290.1"/>
    <property type="molecule type" value="Genomic_DNA"/>
</dbReference>
<keyword evidence="3" id="KW-1185">Reference proteome</keyword>